<keyword evidence="4 15" id="KW-0812">Transmembrane</keyword>
<evidence type="ECO:0000256" key="1">
    <source>
        <dbReference type="ARBA" id="ARBA00004651"/>
    </source>
</evidence>
<dbReference type="EMBL" id="VWZA01000092">
    <property type="protein sequence ID" value="NXF43950.1"/>
    <property type="molecule type" value="Genomic_DNA"/>
</dbReference>
<dbReference type="Gene3D" id="2.20.100.10">
    <property type="entry name" value="Thrombospondin type-1 (TSP1) repeat"/>
    <property type="match status" value="5"/>
</dbReference>
<dbReference type="PROSITE" id="PS50092">
    <property type="entry name" value="TSP1"/>
    <property type="match status" value="5"/>
</dbReference>
<evidence type="ECO:0000256" key="2">
    <source>
        <dbReference type="ARBA" id="ARBA00022475"/>
    </source>
</evidence>
<keyword evidence="2" id="KW-1003">Cell membrane</keyword>
<keyword evidence="11" id="KW-0675">Receptor</keyword>
<evidence type="ECO:0000256" key="9">
    <source>
        <dbReference type="ARBA" id="ARBA00023136"/>
    </source>
</evidence>
<dbReference type="FunFam" id="1.25.40.610:FF:000004">
    <property type="entry name" value="adhesion G protein-coupled receptor B1"/>
    <property type="match status" value="1"/>
</dbReference>
<feature type="compositionally biased region" description="Polar residues" evidence="14">
    <location>
        <begin position="307"/>
        <end position="316"/>
    </location>
</feature>
<evidence type="ECO:0000256" key="14">
    <source>
        <dbReference type="SAM" id="MobiDB-lite"/>
    </source>
</evidence>
<dbReference type="InterPro" id="IPR057244">
    <property type="entry name" value="GAIN_B"/>
</dbReference>
<feature type="transmembrane region" description="Helical" evidence="15">
    <location>
        <begin position="1072"/>
        <end position="1095"/>
    </location>
</feature>
<dbReference type="SUPFAM" id="SSF82895">
    <property type="entry name" value="TSP-1 type 1 repeat"/>
    <property type="match status" value="5"/>
</dbReference>
<dbReference type="PROSITE" id="PS50221">
    <property type="entry name" value="GAIN_B"/>
    <property type="match status" value="1"/>
</dbReference>
<evidence type="ECO:0000259" key="18">
    <source>
        <dbReference type="PROSITE" id="PS50261"/>
    </source>
</evidence>
<comment type="subcellular location">
    <subcellularLocation>
        <location evidence="1">Cell membrane</location>
        <topology evidence="1">Multi-pass membrane protein</topology>
    </subcellularLocation>
</comment>
<accession>A0A7K8TQY2</accession>
<feature type="compositionally biased region" description="Basic and acidic residues" evidence="14">
    <location>
        <begin position="317"/>
        <end position="329"/>
    </location>
</feature>
<proteinExistence type="predicted"/>
<dbReference type="FunFam" id="2.20.100.10:FF:000003">
    <property type="entry name" value="Adhesion G protein-coupled receptor B2"/>
    <property type="match status" value="2"/>
</dbReference>
<dbReference type="InterPro" id="IPR036383">
    <property type="entry name" value="TSP1_rpt_sf"/>
</dbReference>
<feature type="transmembrane region" description="Helical" evidence="15">
    <location>
        <begin position="925"/>
        <end position="951"/>
    </location>
</feature>
<dbReference type="FunFam" id="2.20.100.10:FF:000004">
    <property type="entry name" value="Adhesion G protein-coupled receptor B2"/>
    <property type="match status" value="2"/>
</dbReference>
<feature type="domain" description="GAIN-B" evidence="16">
    <location>
        <begin position="743"/>
        <end position="920"/>
    </location>
</feature>
<feature type="transmembrane region" description="Helical" evidence="15">
    <location>
        <begin position="994"/>
        <end position="1012"/>
    </location>
</feature>
<evidence type="ECO:0000256" key="5">
    <source>
        <dbReference type="ARBA" id="ARBA00022729"/>
    </source>
</evidence>
<dbReference type="InterPro" id="IPR032471">
    <property type="entry name" value="AGRL2-4_GAIN_subdom_A"/>
</dbReference>
<dbReference type="InterPro" id="IPR001879">
    <property type="entry name" value="GPCR_2_extracellular_dom"/>
</dbReference>
<feature type="domain" description="G-protein coupled receptors family 2 profile 2" evidence="18">
    <location>
        <begin position="928"/>
        <end position="1202"/>
    </location>
</feature>
<dbReference type="Pfam" id="PF00090">
    <property type="entry name" value="TSP_1"/>
    <property type="match status" value="5"/>
</dbReference>
<dbReference type="FunFam" id="4.10.1240.10:FF:000002">
    <property type="entry name" value="Adhesion G protein-coupled receptor B2"/>
    <property type="match status" value="1"/>
</dbReference>
<evidence type="ECO:0000256" key="3">
    <source>
        <dbReference type="ARBA" id="ARBA00022553"/>
    </source>
</evidence>
<dbReference type="Gene3D" id="4.10.1240.10">
    <property type="entry name" value="GPCR, family 2, extracellular hormone receptor domain"/>
    <property type="match status" value="1"/>
</dbReference>
<protein>
    <submittedName>
        <fullName evidence="19">AGRB1 protein</fullName>
    </submittedName>
</protein>
<evidence type="ECO:0000256" key="11">
    <source>
        <dbReference type="ARBA" id="ARBA00023170"/>
    </source>
</evidence>
<evidence type="ECO:0000256" key="6">
    <source>
        <dbReference type="ARBA" id="ARBA00022737"/>
    </source>
</evidence>
<evidence type="ECO:0000256" key="8">
    <source>
        <dbReference type="ARBA" id="ARBA00023040"/>
    </source>
</evidence>
<keyword evidence="5" id="KW-0732">Signal</keyword>
<keyword evidence="20" id="KW-1185">Reference proteome</keyword>
<dbReference type="InterPro" id="IPR000884">
    <property type="entry name" value="TSP1_rpt"/>
</dbReference>
<evidence type="ECO:0000256" key="10">
    <source>
        <dbReference type="ARBA" id="ARBA00023157"/>
    </source>
</evidence>
<dbReference type="GO" id="GO:0043652">
    <property type="term" value="P:engulfment of apoptotic cell"/>
    <property type="evidence" value="ECO:0007669"/>
    <property type="project" value="TreeGrafter"/>
</dbReference>
<comment type="caution">
    <text evidence="19">The sequence shown here is derived from an EMBL/GenBank/DDBJ whole genome shotgun (WGS) entry which is preliminary data.</text>
</comment>
<feature type="non-terminal residue" evidence="19">
    <location>
        <position position="1585"/>
    </location>
</feature>
<dbReference type="InterPro" id="IPR017981">
    <property type="entry name" value="GPCR_2-like_7TM"/>
</dbReference>
<dbReference type="PRINTS" id="PR01705">
    <property type="entry name" value="TSP1REPEAT"/>
</dbReference>
<keyword evidence="13" id="KW-0807">Transducer</keyword>
<evidence type="ECO:0000259" key="17">
    <source>
        <dbReference type="PROSITE" id="PS50227"/>
    </source>
</evidence>
<evidence type="ECO:0000256" key="15">
    <source>
        <dbReference type="SAM" id="Phobius"/>
    </source>
</evidence>
<evidence type="ECO:0000259" key="16">
    <source>
        <dbReference type="PROSITE" id="PS50221"/>
    </source>
</evidence>
<evidence type="ECO:0000313" key="20">
    <source>
        <dbReference type="Proteomes" id="UP000569728"/>
    </source>
</evidence>
<dbReference type="FunFam" id="2.60.220.50:FF:000016">
    <property type="entry name" value="Adhesion G protein-coupled receptor B1"/>
    <property type="match status" value="1"/>
</dbReference>
<keyword evidence="7 15" id="KW-1133">Transmembrane helix</keyword>
<reference evidence="19 20" key="1">
    <citation type="submission" date="2019-09" db="EMBL/GenBank/DDBJ databases">
        <title>Bird 10,000 Genomes (B10K) Project - Family phase.</title>
        <authorList>
            <person name="Zhang G."/>
        </authorList>
    </citation>
    <scope>NUCLEOTIDE SEQUENCE [LARGE SCALE GENOMIC DNA]</scope>
    <source>
        <strain evidence="19">B10K-CU-031-11</strain>
        <tissue evidence="19">Muscle</tissue>
    </source>
</reference>
<dbReference type="FunFam" id="2.20.100.10:FF:000061">
    <property type="entry name" value="adhesion G protein-coupled receptor B1"/>
    <property type="match status" value="1"/>
</dbReference>
<dbReference type="PROSITE" id="PS50227">
    <property type="entry name" value="G_PROTEIN_RECEP_F2_3"/>
    <property type="match status" value="1"/>
</dbReference>
<keyword evidence="3" id="KW-0597">Phosphoprotein</keyword>
<evidence type="ECO:0000256" key="4">
    <source>
        <dbReference type="ARBA" id="ARBA00022692"/>
    </source>
</evidence>
<dbReference type="GO" id="GO:0016525">
    <property type="term" value="P:negative regulation of angiogenesis"/>
    <property type="evidence" value="ECO:0007669"/>
    <property type="project" value="InterPro"/>
</dbReference>
<feature type="transmembrane region" description="Helical" evidence="15">
    <location>
        <begin position="1150"/>
        <end position="1171"/>
    </location>
</feature>
<dbReference type="GO" id="GO:0005886">
    <property type="term" value="C:plasma membrane"/>
    <property type="evidence" value="ECO:0007669"/>
    <property type="project" value="UniProtKB-SubCell"/>
</dbReference>
<feature type="domain" description="G-protein coupled receptors family 2 profile 1" evidence="17">
    <location>
        <begin position="551"/>
        <end position="621"/>
    </location>
</feature>
<dbReference type="SMART" id="SM00209">
    <property type="entry name" value="TSP1"/>
    <property type="match status" value="5"/>
</dbReference>
<dbReference type="Pfam" id="PF01825">
    <property type="entry name" value="GPS"/>
    <property type="match status" value="1"/>
</dbReference>
<dbReference type="InterPro" id="IPR036445">
    <property type="entry name" value="GPCR_2_extracell_dom_sf"/>
</dbReference>
<dbReference type="InterPro" id="IPR008077">
    <property type="entry name" value="GPCR_2_brain_angio_inhib"/>
</dbReference>
<name>A0A7K8TQY2_OCEOC</name>
<evidence type="ECO:0000256" key="13">
    <source>
        <dbReference type="ARBA" id="ARBA00023224"/>
    </source>
</evidence>
<dbReference type="InterPro" id="IPR043838">
    <property type="entry name" value="AGRB_N"/>
</dbReference>
<dbReference type="GO" id="GO:0007189">
    <property type="term" value="P:adenylate cyclase-activating G protein-coupled receptor signaling pathway"/>
    <property type="evidence" value="ECO:0007669"/>
    <property type="project" value="TreeGrafter"/>
</dbReference>
<dbReference type="Proteomes" id="UP000569728">
    <property type="component" value="Unassembled WGS sequence"/>
</dbReference>
<keyword evidence="8" id="KW-0297">G-protein coupled receptor</keyword>
<dbReference type="GO" id="GO:0007166">
    <property type="term" value="P:cell surface receptor signaling pathway"/>
    <property type="evidence" value="ECO:0007669"/>
    <property type="project" value="InterPro"/>
</dbReference>
<dbReference type="InterPro" id="IPR000832">
    <property type="entry name" value="GPCR_2_secretin-like"/>
</dbReference>
<evidence type="ECO:0000256" key="7">
    <source>
        <dbReference type="ARBA" id="ARBA00022989"/>
    </source>
</evidence>
<dbReference type="OrthoDB" id="5989160at2759"/>
<dbReference type="PRINTS" id="PR00249">
    <property type="entry name" value="GPCRSECRETIN"/>
</dbReference>
<dbReference type="Gene3D" id="2.60.220.50">
    <property type="match status" value="1"/>
</dbReference>
<evidence type="ECO:0000256" key="12">
    <source>
        <dbReference type="ARBA" id="ARBA00023180"/>
    </source>
</evidence>
<dbReference type="SMART" id="SM00008">
    <property type="entry name" value="HormR"/>
    <property type="match status" value="1"/>
</dbReference>
<dbReference type="InterPro" id="IPR000203">
    <property type="entry name" value="GPS"/>
</dbReference>
<dbReference type="Pfam" id="PF00002">
    <property type="entry name" value="7tm_2"/>
    <property type="match status" value="1"/>
</dbReference>
<keyword evidence="9 15" id="KW-0472">Membrane</keyword>
<dbReference type="InterPro" id="IPR046338">
    <property type="entry name" value="GAIN_dom_sf"/>
</dbReference>
<dbReference type="Pfam" id="PF02793">
    <property type="entry name" value="HRM"/>
    <property type="match status" value="1"/>
</dbReference>
<dbReference type="GO" id="GO:0004930">
    <property type="term" value="F:G protein-coupled receptor activity"/>
    <property type="evidence" value="ECO:0007669"/>
    <property type="project" value="UniProtKB-KW"/>
</dbReference>
<dbReference type="PROSITE" id="PS50261">
    <property type="entry name" value="G_PROTEIN_RECEP_F2_4"/>
    <property type="match status" value="1"/>
</dbReference>
<keyword evidence="10" id="KW-1015">Disulfide bond</keyword>
<evidence type="ECO:0000313" key="19">
    <source>
        <dbReference type="EMBL" id="NXF43950.1"/>
    </source>
</evidence>
<feature type="transmembrane region" description="Helical" evidence="15">
    <location>
        <begin position="1033"/>
        <end position="1052"/>
    </location>
</feature>
<dbReference type="Gene3D" id="1.25.40.610">
    <property type="match status" value="1"/>
</dbReference>
<feature type="transmembrane region" description="Helical" evidence="15">
    <location>
        <begin position="6"/>
        <end position="28"/>
    </location>
</feature>
<sequence>MRSIGSALNLLLVSPLYFVWTVVALDLAQTPCTTLVQGKFFGYFSSFAVFPLNSSLCSWIIQNPDPRRYTLYMKILKPTGVCDHQHIRTYQFDSFLESTRTYLGMESFDDVLKLCDGSTRYAFLQSNKQFLQMKQTAPPGVESWPVRWKPTKAQERDFSVEYLVVGNRNPSKAACQMLCKWLDACLAISSSSHPCGIMQTPCSCSGGEVLDQASEILGFTRKKEDCYKDGIYLENCVSSPKDSSGAEFLGGWNPWSAWGDCTKDCGGGLQTRMRTCKPLPNEGLVCEGVLEEGRLCNRKACNTNGRYNSRSQSLRSTDNRKREDTDELQHYGYPAPQIGDPAAEEWSPWSVCSTTCGEGWQTRTRFCVSSSYSTQCSGPLREQRQCNNSAVCPVHGTWDEWSPWSLCSSTCGRGYRDRTRTCKPPQFGGNPCEGPEKQTKFCNIALCPVDGNWNEWSSWSSCSASCSNGTQQRTRECNGPSYGGAECQGHWVETRDCFLRQCPVDGKWQAWGVWGSCTTTCGGGTQRRDRVCYGPFFGGETCQGPKEEYKQCNDRRCPEPHEICDEESLASVVWKETPAGDAAAVRCPRNATGLILRRCILDEEGIAYWEPPTYIKCVSIDYRNIQMMTREHLSKAQRGLMGDGLSEVLQNLVEISQDGTSYSGDLLSTIDVLRNMTEIFRRAYHSPTSGDVQNFVQIISNLLSEENRDKWEEAQLIGPNAKELFRLVEDFIDVIGFRMKDFRDSYQVTDNLVLSIHKLPANAATDITFPMKGWRGMVDWAKNSEDKVTVSKSILSSGLTETDDSSVFVVGTVLYRNVGNILSLQRNSTILNSKVISVTVKPFPRSLLTPLEIEFSHLYNGTTNQTCILWDETDSKASASPPGAWSWRGCRTVPLDASRTKCLCDRLSAFAILAQLSPDMNMEKVLVPSVTLIVGCGVSSLTLLLLIIIYVSVWRYIRSERSVILINFCLSIISSNALILIGQTQTRNKVICTLVAAFLHFFFLSSFCWVLTEAWQSYMAVTGRLRNRIIRKRFLCLGWGLPALVVAISVGFTKAKGYGTVNYCWLSLEGGLLYAFVGPAAAVVLVNMVIGILVFNKLVSKDGITDKKLKERAGQMAVPLYGMTLKCSKCGVVSSAEVSATATSNAMASLWSSCVVLPLLALTWMSAVLAITDRRSALFQILFAVFDSLEGFVIVMVHCILRREVQDAVKCRVVDRQEEGNGDSGGSFQNGHAQLMTDFEKDVDMACRSGEHITVLSLSLTTCSLSLSPGTLNLSLSPDEENLSLSHQKGSLSLSRLPANLSLSHLQGSLSLSRAINLLSLSHHTLTLSLSQNQPPLSLSLCDGDLSLSLDSELLSLSQQTLDLSLSLLPTNLSLSRAKPPLSLSQYSINLSLSPQTRLLSLSLATDPLSLSQSPPRLSLSLTCSDLSLSPMIQHLSLSPPQNILSLSQIPNSLSLSRDSGNLSLSPKSETLSLSPMSSFLSLSRNIVFLSLSHDALPLSLSPPGVSLSLSRAKCNLSLSPKKQQSLSLSPWEGSLSLSSPPSSLSLSIEPVSLSLSELKTSLSLSTGATSLSLSQDIISLSLSV</sequence>
<dbReference type="GO" id="GO:0030425">
    <property type="term" value="C:dendrite"/>
    <property type="evidence" value="ECO:0007669"/>
    <property type="project" value="TreeGrafter"/>
</dbReference>
<feature type="non-terminal residue" evidence="19">
    <location>
        <position position="1"/>
    </location>
</feature>
<feature type="transmembrane region" description="Helical" evidence="15">
    <location>
        <begin position="40"/>
        <end position="61"/>
    </location>
</feature>
<dbReference type="Gene3D" id="1.20.1070.10">
    <property type="entry name" value="Rhodopsin 7-helix transmembrane proteins"/>
    <property type="match status" value="1"/>
</dbReference>
<feature type="region of interest" description="Disordered" evidence="14">
    <location>
        <begin position="307"/>
        <end position="337"/>
    </location>
</feature>
<dbReference type="Pfam" id="PF16489">
    <property type="entry name" value="GAIN"/>
    <property type="match status" value="1"/>
</dbReference>
<keyword evidence="12" id="KW-0325">Glycoprotein</keyword>
<dbReference type="PRINTS" id="PR01694">
    <property type="entry name" value="BAIPRECURSOR"/>
</dbReference>
<dbReference type="PANTHER" id="PTHR12011:SF39">
    <property type="entry name" value="ADHESION G PROTEIN-COUPLED RECEPTOR B1"/>
    <property type="match status" value="1"/>
</dbReference>
<dbReference type="GO" id="GO:0014069">
    <property type="term" value="C:postsynaptic density"/>
    <property type="evidence" value="ECO:0007669"/>
    <property type="project" value="TreeGrafter"/>
</dbReference>
<dbReference type="Pfam" id="PF19188">
    <property type="entry name" value="AGRB_N"/>
    <property type="match status" value="1"/>
</dbReference>
<keyword evidence="6" id="KW-0677">Repeat</keyword>
<dbReference type="PANTHER" id="PTHR12011">
    <property type="entry name" value="ADHESION G-PROTEIN COUPLED RECEPTOR"/>
    <property type="match status" value="1"/>
</dbReference>
<dbReference type="SMART" id="SM00303">
    <property type="entry name" value="GPS"/>
    <property type="match status" value="1"/>
</dbReference>
<gene>
    <name evidence="19" type="primary">Adgrb1</name>
    <name evidence="19" type="ORF">OCEOCE_R10028</name>
</gene>
<organism evidence="19 20">
    <name type="scientific">Oceanites oceanicus</name>
    <name type="common">Wilson's storm petrel</name>
    <name type="synonym">Procellaria oceanica</name>
    <dbReference type="NCBI Taxonomy" id="79653"/>
    <lineage>
        <taxon>Eukaryota</taxon>
        <taxon>Metazoa</taxon>
        <taxon>Chordata</taxon>
        <taxon>Craniata</taxon>
        <taxon>Vertebrata</taxon>
        <taxon>Euteleostomi</taxon>
        <taxon>Archelosauria</taxon>
        <taxon>Archosauria</taxon>
        <taxon>Dinosauria</taxon>
        <taxon>Saurischia</taxon>
        <taxon>Theropoda</taxon>
        <taxon>Coelurosauria</taxon>
        <taxon>Aves</taxon>
        <taxon>Neognathae</taxon>
        <taxon>Neoaves</taxon>
        <taxon>Aequornithes</taxon>
        <taxon>Procellariiformes</taxon>
        <taxon>Hydrobatidae</taxon>
        <taxon>Oceanites</taxon>
    </lineage>
</organism>
<feature type="transmembrane region" description="Helical" evidence="15">
    <location>
        <begin position="963"/>
        <end position="982"/>
    </location>
</feature>